<dbReference type="Pfam" id="PF24667">
    <property type="entry name" value="MORN_DRC7"/>
    <property type="match status" value="1"/>
</dbReference>
<dbReference type="Proteomes" id="UP001497497">
    <property type="component" value="Unassembled WGS sequence"/>
</dbReference>
<dbReference type="PANTHER" id="PTHR35249">
    <property type="entry name" value="DYNEIN REGULATORY COMPLEX SUBUNIT 7"/>
    <property type="match status" value="1"/>
</dbReference>
<evidence type="ECO:0000256" key="8">
    <source>
        <dbReference type="ARBA" id="ARBA00023212"/>
    </source>
</evidence>
<evidence type="ECO:0000313" key="16">
    <source>
        <dbReference type="Proteomes" id="UP001497497"/>
    </source>
</evidence>
<dbReference type="EMBL" id="CAXITT010000243">
    <property type="protein sequence ID" value="CAL1536936.1"/>
    <property type="molecule type" value="Genomic_DNA"/>
</dbReference>
<sequence>MDSQEQTENDNNVENIGEGEAEKLPEDSVNEESEKIESLEEGEHEADVNNIIATEEFSEDAEALKNELDKINTPLPEPEIVVQPVEVFDPAEFPPSYKDNLPKEQMVLQFAANFRRQYVHLYRDRKPLLLSPFNECGIEKFVCTTIRPSQLPFKELYNWEGAAEFVADYLNFESLDPPYDLPSRLLSPSTVLRRQKGNCFEYSTLLCSLLIGAGYDAYVVNGYASKDTCLADESREICPLLRRKEEEKQVEKKKNIKKYTVKPPKDLRSKFELKMEARRKEEEKAEDDRRKAEAELKLAELDKPPPDPLHGLRIHSWVLVLSGKREVPESFFIEPLTGLSHPTNSDAYLGIESLWNNLNYWVCMQDCSEGVSKLVYDLGDCTLWEFMFPGTDKPQLLIPEAEDDVLDNLDDDEDKEEEVENHLDMPPSWVEPLHLSQRDFEMRCPQGKKTKLYKKAKLEKFAHYLMADGLVARLSVYDNKELTELIMIKEYFEHRVDKLHMKVHNHRTGWITEYFNPGRLKQLKEHCYRASAPAPENDHTMFFYDEARVDGLVKRIETPLSMTEHFKGREDFLFYKHVEFGKRTKKFSPQEDANNSSNPRPIVKMIQRFDHNPAKPANADISELVFLVSEDKIQITYHTENKHIASSFREYIKPQNWEEKGAILAWAQDMHTTFQVDPKAENSKQVELYQNLLHLLKMEDSCREAVRDSEEEVKEILGNRQKEEIALELEISVYDTERNEKAKKHRKELERQQLEEKMRKQEMEIDYLAPFLAQIGDPEKITKNQAFKLKEDCLADLKHRLIDKANLIQARFEKETQELQKKQSWYQQNQVSMSKDDEEDYLNYCSEAMFRIHILELRLNRHKEMAPHKYMALEQKIRNDPRLAEYF</sequence>
<keyword evidence="16" id="KW-1185">Reference proteome</keyword>
<dbReference type="InterPro" id="IPR056292">
    <property type="entry name" value="DRC7_C"/>
</dbReference>
<dbReference type="InterPro" id="IPR002931">
    <property type="entry name" value="Transglutaminase-like"/>
</dbReference>
<protein>
    <recommendedName>
        <fullName evidence="17">Dynein regulatory complex subunit 7</fullName>
    </recommendedName>
</protein>
<feature type="domain" description="Dynein regulatory complex subunit 7 MORN" evidence="13">
    <location>
        <begin position="445"/>
        <end position="732"/>
    </location>
</feature>
<dbReference type="GO" id="GO:0030317">
    <property type="term" value="P:flagellated sperm motility"/>
    <property type="evidence" value="ECO:0007669"/>
    <property type="project" value="TreeGrafter"/>
</dbReference>
<comment type="similarity">
    <text evidence="3">Belongs to the DRC7 family.</text>
</comment>
<evidence type="ECO:0000256" key="4">
    <source>
        <dbReference type="ARBA" id="ARBA00022490"/>
    </source>
</evidence>
<evidence type="ECO:0000259" key="12">
    <source>
        <dbReference type="Pfam" id="PF01841"/>
    </source>
</evidence>
<dbReference type="Pfam" id="PF01841">
    <property type="entry name" value="Transglut_core"/>
    <property type="match status" value="1"/>
</dbReference>
<feature type="domain" description="Dynein regulatory complex subunit 7 C-terminal" evidence="14">
    <location>
        <begin position="779"/>
        <end position="886"/>
    </location>
</feature>
<comment type="subcellular location">
    <subcellularLocation>
        <location evidence="1">Cell projection</location>
        <location evidence="1">Cilium</location>
        <location evidence="1">Flagellum</location>
    </subcellularLocation>
    <subcellularLocation>
        <location evidence="2">Cytoplasm</location>
        <location evidence="2">Cytoskeleton</location>
        <location evidence="2">Cilium axoneme</location>
    </subcellularLocation>
</comment>
<evidence type="ECO:0000256" key="5">
    <source>
        <dbReference type="ARBA" id="ARBA00022846"/>
    </source>
</evidence>
<evidence type="ECO:0000259" key="13">
    <source>
        <dbReference type="Pfam" id="PF24667"/>
    </source>
</evidence>
<evidence type="ECO:0000256" key="11">
    <source>
        <dbReference type="SAM" id="MobiDB-lite"/>
    </source>
</evidence>
<evidence type="ECO:0000256" key="3">
    <source>
        <dbReference type="ARBA" id="ARBA00010738"/>
    </source>
</evidence>
<name>A0AAV2HW54_LYMST</name>
<feature type="region of interest" description="Disordered" evidence="11">
    <location>
        <begin position="1"/>
        <end position="48"/>
    </location>
</feature>
<evidence type="ECO:0000256" key="7">
    <source>
        <dbReference type="ARBA" id="ARBA00023069"/>
    </source>
</evidence>
<dbReference type="SUPFAM" id="SSF54001">
    <property type="entry name" value="Cysteine proteinases"/>
    <property type="match status" value="1"/>
</dbReference>
<dbReference type="GO" id="GO:0005930">
    <property type="term" value="C:axoneme"/>
    <property type="evidence" value="ECO:0007669"/>
    <property type="project" value="UniProtKB-SubCell"/>
</dbReference>
<keyword evidence="8" id="KW-0206">Cytoskeleton</keyword>
<keyword evidence="9" id="KW-0966">Cell projection</keyword>
<organism evidence="15 16">
    <name type="scientific">Lymnaea stagnalis</name>
    <name type="common">Great pond snail</name>
    <name type="synonym">Helix stagnalis</name>
    <dbReference type="NCBI Taxonomy" id="6523"/>
    <lineage>
        <taxon>Eukaryota</taxon>
        <taxon>Metazoa</taxon>
        <taxon>Spiralia</taxon>
        <taxon>Lophotrochozoa</taxon>
        <taxon>Mollusca</taxon>
        <taxon>Gastropoda</taxon>
        <taxon>Heterobranchia</taxon>
        <taxon>Euthyneura</taxon>
        <taxon>Panpulmonata</taxon>
        <taxon>Hygrophila</taxon>
        <taxon>Lymnaeoidea</taxon>
        <taxon>Lymnaeidae</taxon>
        <taxon>Lymnaea</taxon>
    </lineage>
</organism>
<gene>
    <name evidence="15" type="ORF">GSLYS_00010849001</name>
</gene>
<feature type="coiled-coil region" evidence="10">
    <location>
        <begin position="275"/>
        <end position="302"/>
    </location>
</feature>
<keyword evidence="7" id="KW-0969">Cilium</keyword>
<evidence type="ECO:0000256" key="6">
    <source>
        <dbReference type="ARBA" id="ARBA00023054"/>
    </source>
</evidence>
<keyword evidence="4" id="KW-0963">Cytoplasm</keyword>
<keyword evidence="6 10" id="KW-0175">Coiled coil</keyword>
<feature type="domain" description="Transglutaminase-like" evidence="12">
    <location>
        <begin position="178"/>
        <end position="227"/>
    </location>
</feature>
<evidence type="ECO:0000259" key="14">
    <source>
        <dbReference type="Pfam" id="PF24671"/>
    </source>
</evidence>
<evidence type="ECO:0008006" key="17">
    <source>
        <dbReference type="Google" id="ProtNLM"/>
    </source>
</evidence>
<keyword evidence="5" id="KW-0282">Flagellum</keyword>
<reference evidence="15 16" key="1">
    <citation type="submission" date="2024-04" db="EMBL/GenBank/DDBJ databases">
        <authorList>
            <consortium name="Genoscope - CEA"/>
            <person name="William W."/>
        </authorList>
    </citation>
    <scope>NUCLEOTIDE SEQUENCE [LARGE SCALE GENOMIC DNA]</scope>
</reference>
<evidence type="ECO:0000256" key="1">
    <source>
        <dbReference type="ARBA" id="ARBA00004230"/>
    </source>
</evidence>
<accession>A0AAV2HW54</accession>
<comment type="caution">
    <text evidence="15">The sequence shown here is derived from an EMBL/GenBank/DDBJ whole genome shotgun (WGS) entry which is preliminary data.</text>
</comment>
<feature type="coiled-coil region" evidence="10">
    <location>
        <begin position="737"/>
        <end position="766"/>
    </location>
</feature>
<evidence type="ECO:0000256" key="2">
    <source>
        <dbReference type="ARBA" id="ARBA00004430"/>
    </source>
</evidence>
<dbReference type="InterPro" id="IPR038765">
    <property type="entry name" value="Papain-like_cys_pep_sf"/>
</dbReference>
<dbReference type="Pfam" id="PF24671">
    <property type="entry name" value="DRC7_C"/>
    <property type="match status" value="1"/>
</dbReference>
<evidence type="ECO:0000256" key="10">
    <source>
        <dbReference type="SAM" id="Coils"/>
    </source>
</evidence>
<dbReference type="GO" id="GO:0031514">
    <property type="term" value="C:motile cilium"/>
    <property type="evidence" value="ECO:0007669"/>
    <property type="project" value="UniProtKB-SubCell"/>
</dbReference>
<proteinExistence type="inferred from homology"/>
<dbReference type="InterPro" id="IPR033551">
    <property type="entry name" value="DRC7/lobo"/>
</dbReference>
<feature type="compositionally biased region" description="Basic and acidic residues" evidence="11">
    <location>
        <begin position="20"/>
        <end position="38"/>
    </location>
</feature>
<dbReference type="AlphaFoldDB" id="A0AAV2HW54"/>
<dbReference type="Gene3D" id="3.10.620.30">
    <property type="match status" value="1"/>
</dbReference>
<dbReference type="InterPro" id="IPR056291">
    <property type="entry name" value="MORN_DRC7"/>
</dbReference>
<dbReference type="PANTHER" id="PTHR35249:SF2">
    <property type="entry name" value="DYNEIN REGULATORY COMPLEX SUBUNIT 7"/>
    <property type="match status" value="1"/>
</dbReference>
<evidence type="ECO:0000313" key="15">
    <source>
        <dbReference type="EMBL" id="CAL1536936.1"/>
    </source>
</evidence>
<evidence type="ECO:0000256" key="9">
    <source>
        <dbReference type="ARBA" id="ARBA00023273"/>
    </source>
</evidence>